<dbReference type="AlphaFoldDB" id="A0A4Z2ED02"/>
<name>A0A4Z2ED02_9TELE</name>
<reference evidence="1 2" key="1">
    <citation type="submission" date="2019-03" db="EMBL/GenBank/DDBJ databases">
        <title>First draft genome of Liparis tanakae, snailfish: a comprehensive survey of snailfish specific genes.</title>
        <authorList>
            <person name="Kim W."/>
            <person name="Song I."/>
            <person name="Jeong J.-H."/>
            <person name="Kim D."/>
            <person name="Kim S."/>
            <person name="Ryu S."/>
            <person name="Song J.Y."/>
            <person name="Lee S.K."/>
        </authorList>
    </citation>
    <scope>NUCLEOTIDE SEQUENCE [LARGE SCALE GENOMIC DNA]</scope>
    <source>
        <tissue evidence="1">Muscle</tissue>
    </source>
</reference>
<comment type="caution">
    <text evidence="1">The sequence shown here is derived from an EMBL/GenBank/DDBJ whole genome shotgun (WGS) entry which is preliminary data.</text>
</comment>
<accession>A0A4Z2ED02</accession>
<sequence>MRHREHPHTPLAPLVVAEPVQMPEDKHLLVGPACVTLQEGGCREAPAV</sequence>
<evidence type="ECO:0000313" key="2">
    <source>
        <dbReference type="Proteomes" id="UP000314294"/>
    </source>
</evidence>
<protein>
    <submittedName>
        <fullName evidence="1">Uncharacterized protein</fullName>
    </submittedName>
</protein>
<keyword evidence="2" id="KW-1185">Reference proteome</keyword>
<proteinExistence type="predicted"/>
<organism evidence="1 2">
    <name type="scientific">Liparis tanakae</name>
    <name type="common">Tanaka's snailfish</name>
    <dbReference type="NCBI Taxonomy" id="230148"/>
    <lineage>
        <taxon>Eukaryota</taxon>
        <taxon>Metazoa</taxon>
        <taxon>Chordata</taxon>
        <taxon>Craniata</taxon>
        <taxon>Vertebrata</taxon>
        <taxon>Euteleostomi</taxon>
        <taxon>Actinopterygii</taxon>
        <taxon>Neopterygii</taxon>
        <taxon>Teleostei</taxon>
        <taxon>Neoteleostei</taxon>
        <taxon>Acanthomorphata</taxon>
        <taxon>Eupercaria</taxon>
        <taxon>Perciformes</taxon>
        <taxon>Cottioidei</taxon>
        <taxon>Cottales</taxon>
        <taxon>Liparidae</taxon>
        <taxon>Liparis</taxon>
    </lineage>
</organism>
<gene>
    <name evidence="1" type="ORF">EYF80_063075</name>
</gene>
<evidence type="ECO:0000313" key="1">
    <source>
        <dbReference type="EMBL" id="TNN26787.1"/>
    </source>
</evidence>
<dbReference type="EMBL" id="SRLO01009484">
    <property type="protein sequence ID" value="TNN26787.1"/>
    <property type="molecule type" value="Genomic_DNA"/>
</dbReference>
<dbReference type="Proteomes" id="UP000314294">
    <property type="component" value="Unassembled WGS sequence"/>
</dbReference>